<organism evidence="2 3">
    <name type="scientific">Vitis vinifera</name>
    <name type="common">Grape</name>
    <dbReference type="NCBI Taxonomy" id="29760"/>
    <lineage>
        <taxon>Eukaryota</taxon>
        <taxon>Viridiplantae</taxon>
        <taxon>Streptophyta</taxon>
        <taxon>Embryophyta</taxon>
        <taxon>Tracheophyta</taxon>
        <taxon>Spermatophyta</taxon>
        <taxon>Magnoliopsida</taxon>
        <taxon>eudicotyledons</taxon>
        <taxon>Gunneridae</taxon>
        <taxon>Pentapetalae</taxon>
        <taxon>rosids</taxon>
        <taxon>Vitales</taxon>
        <taxon>Vitaceae</taxon>
        <taxon>Viteae</taxon>
        <taxon>Vitis</taxon>
    </lineage>
</organism>
<keyword evidence="1" id="KW-1133">Transmembrane helix</keyword>
<evidence type="ECO:0000313" key="3">
    <source>
        <dbReference type="Proteomes" id="UP000288805"/>
    </source>
</evidence>
<proteinExistence type="predicted"/>
<keyword evidence="1" id="KW-0812">Transmembrane</keyword>
<evidence type="ECO:0000313" key="2">
    <source>
        <dbReference type="EMBL" id="RVW23574.1"/>
    </source>
</evidence>
<sequence>MQSRVLFYLFLLSWDLSFFGCFRFNLLFFLLIEHRYSWCSVCWESWLMSICRGSSRQALVGIHVFAGIGFCGLPLAFDVGWAGIFMVVALVGQYDMGMLLPFSVLGRQLVACVSSAL</sequence>
<reference evidence="2 3" key="1">
    <citation type="journal article" date="2018" name="PLoS Genet.">
        <title>Population sequencing reveals clonal diversity and ancestral inbreeding in the grapevine cultivar Chardonnay.</title>
        <authorList>
            <person name="Roach M.J."/>
            <person name="Johnson D.L."/>
            <person name="Bohlmann J."/>
            <person name="van Vuuren H.J."/>
            <person name="Jones S.J."/>
            <person name="Pretorius I.S."/>
            <person name="Schmidt S.A."/>
            <person name="Borneman A.R."/>
        </authorList>
    </citation>
    <scope>NUCLEOTIDE SEQUENCE [LARGE SCALE GENOMIC DNA]</scope>
    <source>
        <strain evidence="3">cv. Chardonnay</strain>
        <tissue evidence="2">Leaf</tissue>
    </source>
</reference>
<gene>
    <name evidence="2" type="ORF">CK203_091515</name>
</gene>
<evidence type="ECO:0000256" key="1">
    <source>
        <dbReference type="SAM" id="Phobius"/>
    </source>
</evidence>
<protein>
    <submittedName>
        <fullName evidence="2">Uncharacterized protein</fullName>
    </submittedName>
</protein>
<feature type="transmembrane region" description="Helical" evidence="1">
    <location>
        <begin position="58"/>
        <end position="77"/>
    </location>
</feature>
<dbReference type="EMBL" id="QGNW01002192">
    <property type="protein sequence ID" value="RVW23574.1"/>
    <property type="molecule type" value="Genomic_DNA"/>
</dbReference>
<comment type="caution">
    <text evidence="2">The sequence shown here is derived from an EMBL/GenBank/DDBJ whole genome shotgun (WGS) entry which is preliminary data.</text>
</comment>
<feature type="transmembrane region" description="Helical" evidence="1">
    <location>
        <begin position="83"/>
        <end position="105"/>
    </location>
</feature>
<feature type="transmembrane region" description="Helical" evidence="1">
    <location>
        <begin position="6"/>
        <end position="31"/>
    </location>
</feature>
<accession>A0A438CK36</accession>
<dbReference type="Proteomes" id="UP000288805">
    <property type="component" value="Unassembled WGS sequence"/>
</dbReference>
<dbReference type="AlphaFoldDB" id="A0A438CK36"/>
<name>A0A438CK36_VITVI</name>
<keyword evidence="1" id="KW-0472">Membrane</keyword>